<dbReference type="RefSeq" id="WP_012645282.1">
    <property type="nucleotide sequence ID" value="NC_011979.1"/>
</dbReference>
<dbReference type="AlphaFoldDB" id="B9M8L8"/>
<organism evidence="1 2">
    <name type="scientific">Geotalea daltonii (strain DSM 22248 / JCM 15807 / FRC-32)</name>
    <name type="common">Geobacter daltonii</name>
    <dbReference type="NCBI Taxonomy" id="316067"/>
    <lineage>
        <taxon>Bacteria</taxon>
        <taxon>Pseudomonadati</taxon>
        <taxon>Thermodesulfobacteriota</taxon>
        <taxon>Desulfuromonadia</taxon>
        <taxon>Geobacterales</taxon>
        <taxon>Geobacteraceae</taxon>
        <taxon>Geotalea</taxon>
    </lineage>
</organism>
<accession>B9M8L8</accession>
<gene>
    <name evidence="1" type="ordered locus">Geob_0180</name>
</gene>
<dbReference type="HOGENOM" id="CLU_1358811_0_0_7"/>
<evidence type="ECO:0000313" key="1">
    <source>
        <dbReference type="EMBL" id="ACM18553.1"/>
    </source>
</evidence>
<dbReference type="EMBL" id="CP001390">
    <property type="protein sequence ID" value="ACM18553.1"/>
    <property type="molecule type" value="Genomic_DNA"/>
</dbReference>
<evidence type="ECO:0000313" key="2">
    <source>
        <dbReference type="Proteomes" id="UP000007721"/>
    </source>
</evidence>
<keyword evidence="2" id="KW-1185">Reference proteome</keyword>
<proteinExistence type="predicted"/>
<protein>
    <submittedName>
        <fullName evidence="1">Uncharacterized protein</fullName>
    </submittedName>
</protein>
<dbReference type="KEGG" id="geo:Geob_0180"/>
<dbReference type="Proteomes" id="UP000007721">
    <property type="component" value="Chromosome"/>
</dbReference>
<sequence length="201" mass="23101">MKIIEKHITRRDIITYYVKYDRQKKGLPVIKNLETWPWNDANAIDKQLQSNNLKTGVLSAYCEWQLAQLDYADIADCAIVNHIFPGQPQALGRINQSHIAKSKPNGNPEWWEPLSSGSDIPREWALILRPTVASELPAKWYIEDGSGRALALFQRMLVNQELWRTAYAYLGIIPDEGSHFIQKRPELLRNCVEKGGQAVFW</sequence>
<name>B9M8L8_GEODF</name>
<reference evidence="1 2" key="1">
    <citation type="submission" date="2009-01" db="EMBL/GenBank/DDBJ databases">
        <title>Complete sequence of Geobacter sp. FRC-32.</title>
        <authorList>
            <consortium name="US DOE Joint Genome Institute"/>
            <person name="Lucas S."/>
            <person name="Copeland A."/>
            <person name="Lapidus A."/>
            <person name="Glavina del Rio T."/>
            <person name="Dalin E."/>
            <person name="Tice H."/>
            <person name="Bruce D."/>
            <person name="Goodwin L."/>
            <person name="Pitluck S."/>
            <person name="Saunders E."/>
            <person name="Brettin T."/>
            <person name="Detter J.C."/>
            <person name="Han C."/>
            <person name="Larimer F."/>
            <person name="Land M."/>
            <person name="Hauser L."/>
            <person name="Kyrpides N."/>
            <person name="Ovchinnikova G."/>
            <person name="Kostka J."/>
            <person name="Richardson P."/>
        </authorList>
    </citation>
    <scope>NUCLEOTIDE SEQUENCE [LARGE SCALE GENOMIC DNA]</scope>
    <source>
        <strain evidence="2">DSM 22248 / JCM 15807 / FRC-32</strain>
    </source>
</reference>